<reference evidence="1" key="1">
    <citation type="submission" date="2018-05" db="EMBL/GenBank/DDBJ databases">
        <authorList>
            <person name="Lanie J.A."/>
            <person name="Ng W.-L."/>
            <person name="Kazmierczak K.M."/>
            <person name="Andrzejewski T.M."/>
            <person name="Davidsen T.M."/>
            <person name="Wayne K.J."/>
            <person name="Tettelin H."/>
            <person name="Glass J.I."/>
            <person name="Rusch D."/>
            <person name="Podicherti R."/>
            <person name="Tsui H.-C.T."/>
            <person name="Winkler M.E."/>
        </authorList>
    </citation>
    <scope>NUCLEOTIDE SEQUENCE</scope>
</reference>
<proteinExistence type="predicted"/>
<organism evidence="1">
    <name type="scientific">marine metagenome</name>
    <dbReference type="NCBI Taxonomy" id="408172"/>
    <lineage>
        <taxon>unclassified sequences</taxon>
        <taxon>metagenomes</taxon>
        <taxon>ecological metagenomes</taxon>
    </lineage>
</organism>
<evidence type="ECO:0000313" key="1">
    <source>
        <dbReference type="EMBL" id="SVE18180.1"/>
    </source>
</evidence>
<dbReference type="EMBL" id="UINC01199652">
    <property type="protein sequence ID" value="SVE18180.1"/>
    <property type="molecule type" value="Genomic_DNA"/>
</dbReference>
<feature type="non-terminal residue" evidence="1">
    <location>
        <position position="1"/>
    </location>
</feature>
<name>A0A383BEG3_9ZZZZ</name>
<accession>A0A383BEG3</accession>
<gene>
    <name evidence="1" type="ORF">METZ01_LOCUS471034</name>
</gene>
<protein>
    <submittedName>
        <fullName evidence="1">Uncharacterized protein</fullName>
    </submittedName>
</protein>
<feature type="non-terminal residue" evidence="1">
    <location>
        <position position="246"/>
    </location>
</feature>
<sequence>LPTSGFLVAPTFWEEHCTECAVPECFSTCELYNPRRDGGCHRFTGGLRRVPGVGGVFGDGARVRFERWGKLQTLLPKAVCSKVTYRIVRLLDRMARCVDRRLGQRWTRSRLSRAWKWRRAELLAAFGSRPVDWSRCHLSTAIKNPGERIGLSVELVDNQIGIARARISIPAGTSYHRLSARELGLRNPLTGDHLRITPDGDISCDLEFLRLEILQDQSDEAPEPADFVKCVVWDLDDTLWNGTLLH</sequence>
<dbReference type="AlphaFoldDB" id="A0A383BEG3"/>